<dbReference type="InParanoid" id="D6WP13"/>
<dbReference type="HOGENOM" id="CLU_2443679_0_0_1"/>
<evidence type="ECO:0000313" key="1">
    <source>
        <dbReference type="EMBL" id="EFA03180.1"/>
    </source>
</evidence>
<keyword evidence="2" id="KW-1185">Reference proteome</keyword>
<accession>D6WP13</accession>
<organism evidence="1 2">
    <name type="scientific">Tribolium castaneum</name>
    <name type="common">Red flour beetle</name>
    <dbReference type="NCBI Taxonomy" id="7070"/>
    <lineage>
        <taxon>Eukaryota</taxon>
        <taxon>Metazoa</taxon>
        <taxon>Ecdysozoa</taxon>
        <taxon>Arthropoda</taxon>
        <taxon>Hexapoda</taxon>
        <taxon>Insecta</taxon>
        <taxon>Pterygota</taxon>
        <taxon>Neoptera</taxon>
        <taxon>Endopterygota</taxon>
        <taxon>Coleoptera</taxon>
        <taxon>Polyphaga</taxon>
        <taxon>Cucujiformia</taxon>
        <taxon>Tenebrionidae</taxon>
        <taxon>Tenebrionidae incertae sedis</taxon>
        <taxon>Tribolium</taxon>
    </lineage>
</organism>
<sequence>MDSTNTVLINSSRGHWHRYFKALTALRNVLCVSKQRLPVGGLRQSLKLGKNWAFKPSFFCPNTFPMMIKSSALHIGTAPRKTTQLSNIAI</sequence>
<evidence type="ECO:0000313" key="2">
    <source>
        <dbReference type="Proteomes" id="UP000007266"/>
    </source>
</evidence>
<reference evidence="1 2" key="1">
    <citation type="journal article" date="2008" name="Nature">
        <title>The genome of the model beetle and pest Tribolium castaneum.</title>
        <authorList>
            <consortium name="Tribolium Genome Sequencing Consortium"/>
            <person name="Richards S."/>
            <person name="Gibbs R.A."/>
            <person name="Weinstock G.M."/>
            <person name="Brown S.J."/>
            <person name="Denell R."/>
            <person name="Beeman R.W."/>
            <person name="Gibbs R."/>
            <person name="Beeman R.W."/>
            <person name="Brown S.J."/>
            <person name="Bucher G."/>
            <person name="Friedrich M."/>
            <person name="Grimmelikhuijzen C.J."/>
            <person name="Klingler M."/>
            <person name="Lorenzen M."/>
            <person name="Richards S."/>
            <person name="Roth S."/>
            <person name="Schroder R."/>
            <person name="Tautz D."/>
            <person name="Zdobnov E.M."/>
            <person name="Muzny D."/>
            <person name="Gibbs R.A."/>
            <person name="Weinstock G.M."/>
            <person name="Attaway T."/>
            <person name="Bell S."/>
            <person name="Buhay C.J."/>
            <person name="Chandrabose M.N."/>
            <person name="Chavez D."/>
            <person name="Clerk-Blankenburg K.P."/>
            <person name="Cree A."/>
            <person name="Dao M."/>
            <person name="Davis C."/>
            <person name="Chacko J."/>
            <person name="Dinh H."/>
            <person name="Dugan-Rocha S."/>
            <person name="Fowler G."/>
            <person name="Garner T.T."/>
            <person name="Garnes J."/>
            <person name="Gnirke A."/>
            <person name="Hawes A."/>
            <person name="Hernandez J."/>
            <person name="Hines S."/>
            <person name="Holder M."/>
            <person name="Hume J."/>
            <person name="Jhangiani S.N."/>
            <person name="Joshi V."/>
            <person name="Khan Z.M."/>
            <person name="Jackson L."/>
            <person name="Kovar C."/>
            <person name="Kowis A."/>
            <person name="Lee S."/>
            <person name="Lewis L.R."/>
            <person name="Margolis J."/>
            <person name="Morgan M."/>
            <person name="Nazareth L.V."/>
            <person name="Nguyen N."/>
            <person name="Okwuonu G."/>
            <person name="Parker D."/>
            <person name="Richards S."/>
            <person name="Ruiz S.J."/>
            <person name="Santibanez J."/>
            <person name="Savard J."/>
            <person name="Scherer S.E."/>
            <person name="Schneider B."/>
            <person name="Sodergren E."/>
            <person name="Tautz D."/>
            <person name="Vattahil S."/>
            <person name="Villasana D."/>
            <person name="White C.S."/>
            <person name="Wright R."/>
            <person name="Park Y."/>
            <person name="Beeman R.W."/>
            <person name="Lord J."/>
            <person name="Oppert B."/>
            <person name="Lorenzen M."/>
            <person name="Brown S."/>
            <person name="Wang L."/>
            <person name="Savard J."/>
            <person name="Tautz D."/>
            <person name="Richards S."/>
            <person name="Weinstock G."/>
            <person name="Gibbs R.A."/>
            <person name="Liu Y."/>
            <person name="Worley K."/>
            <person name="Weinstock G."/>
            <person name="Elsik C.G."/>
            <person name="Reese J.T."/>
            <person name="Elhaik E."/>
            <person name="Landan G."/>
            <person name="Graur D."/>
            <person name="Arensburger P."/>
            <person name="Atkinson P."/>
            <person name="Beeman R.W."/>
            <person name="Beidler J."/>
            <person name="Brown S.J."/>
            <person name="Demuth J.P."/>
            <person name="Drury D.W."/>
            <person name="Du Y.Z."/>
            <person name="Fujiwara H."/>
            <person name="Lorenzen M."/>
            <person name="Maselli V."/>
            <person name="Osanai M."/>
            <person name="Park Y."/>
            <person name="Robertson H.M."/>
            <person name="Tu Z."/>
            <person name="Wang J.J."/>
            <person name="Wang S."/>
            <person name="Richards S."/>
            <person name="Song H."/>
            <person name="Zhang L."/>
            <person name="Sodergren E."/>
            <person name="Werner D."/>
            <person name="Stanke M."/>
            <person name="Morgenstern B."/>
            <person name="Solovyev V."/>
            <person name="Kosarev P."/>
            <person name="Brown G."/>
            <person name="Chen H.C."/>
            <person name="Ermolaeva O."/>
            <person name="Hlavina W."/>
            <person name="Kapustin Y."/>
            <person name="Kiryutin B."/>
            <person name="Kitts P."/>
            <person name="Maglott D."/>
            <person name="Pruitt K."/>
            <person name="Sapojnikov V."/>
            <person name="Souvorov A."/>
            <person name="Mackey A.J."/>
            <person name="Waterhouse R.M."/>
            <person name="Wyder S."/>
            <person name="Zdobnov E.M."/>
            <person name="Zdobnov E.M."/>
            <person name="Wyder S."/>
            <person name="Kriventseva E.V."/>
            <person name="Kadowaki T."/>
            <person name="Bork P."/>
            <person name="Aranda M."/>
            <person name="Bao R."/>
            <person name="Beermann A."/>
            <person name="Berns N."/>
            <person name="Bolognesi R."/>
            <person name="Bonneton F."/>
            <person name="Bopp D."/>
            <person name="Brown S.J."/>
            <person name="Bucher G."/>
            <person name="Butts T."/>
            <person name="Chaumot A."/>
            <person name="Denell R.E."/>
            <person name="Ferrier D.E."/>
            <person name="Friedrich M."/>
            <person name="Gordon C.M."/>
            <person name="Jindra M."/>
            <person name="Klingler M."/>
            <person name="Lan Q."/>
            <person name="Lattorff H.M."/>
            <person name="Laudet V."/>
            <person name="von Levetsow C."/>
            <person name="Liu Z."/>
            <person name="Lutz R."/>
            <person name="Lynch J.A."/>
            <person name="da Fonseca R.N."/>
            <person name="Posnien N."/>
            <person name="Reuter R."/>
            <person name="Roth S."/>
            <person name="Savard J."/>
            <person name="Schinko J.B."/>
            <person name="Schmitt C."/>
            <person name="Schoppmeier M."/>
            <person name="Schroder R."/>
            <person name="Shippy T.D."/>
            <person name="Simonnet F."/>
            <person name="Marques-Souza H."/>
            <person name="Tautz D."/>
            <person name="Tomoyasu Y."/>
            <person name="Trauner J."/>
            <person name="Van der Zee M."/>
            <person name="Vervoort M."/>
            <person name="Wittkopp N."/>
            <person name="Wimmer E.A."/>
            <person name="Yang X."/>
            <person name="Jones A.K."/>
            <person name="Sattelle D.B."/>
            <person name="Ebert P.R."/>
            <person name="Nelson D."/>
            <person name="Scott J.G."/>
            <person name="Beeman R.W."/>
            <person name="Muthukrishnan S."/>
            <person name="Kramer K.J."/>
            <person name="Arakane Y."/>
            <person name="Beeman R.W."/>
            <person name="Zhu Q."/>
            <person name="Hogenkamp D."/>
            <person name="Dixit R."/>
            <person name="Oppert B."/>
            <person name="Jiang H."/>
            <person name="Zou Z."/>
            <person name="Marshall J."/>
            <person name="Elpidina E."/>
            <person name="Vinokurov K."/>
            <person name="Oppert C."/>
            <person name="Zou Z."/>
            <person name="Evans J."/>
            <person name="Lu Z."/>
            <person name="Zhao P."/>
            <person name="Sumathipala N."/>
            <person name="Altincicek B."/>
            <person name="Vilcinskas A."/>
            <person name="Williams M."/>
            <person name="Hultmark D."/>
            <person name="Hetru C."/>
            <person name="Jiang H."/>
            <person name="Grimmelikhuijzen C.J."/>
            <person name="Hauser F."/>
            <person name="Cazzamali G."/>
            <person name="Williamson M."/>
            <person name="Park Y."/>
            <person name="Li B."/>
            <person name="Tanaka Y."/>
            <person name="Predel R."/>
            <person name="Neupert S."/>
            <person name="Schachtner J."/>
            <person name="Verleyen P."/>
            <person name="Raible F."/>
            <person name="Bork P."/>
            <person name="Friedrich M."/>
            <person name="Walden K.K."/>
            <person name="Robertson H.M."/>
            <person name="Angeli S."/>
            <person name="Foret S."/>
            <person name="Bucher G."/>
            <person name="Schuetz S."/>
            <person name="Maleszka R."/>
            <person name="Wimmer E.A."/>
            <person name="Beeman R.W."/>
            <person name="Lorenzen M."/>
            <person name="Tomoyasu Y."/>
            <person name="Miller S.C."/>
            <person name="Grossmann D."/>
            <person name="Bucher G."/>
        </authorList>
    </citation>
    <scope>NUCLEOTIDE SEQUENCE [LARGE SCALE GENOMIC DNA]</scope>
    <source>
        <strain evidence="1 2">Georgia GA2</strain>
    </source>
</reference>
<name>D6WP13_TRICA</name>
<reference evidence="1 2" key="2">
    <citation type="journal article" date="2010" name="Nucleic Acids Res.">
        <title>BeetleBase in 2010: revisions to provide comprehensive genomic information for Tribolium castaneum.</title>
        <authorList>
            <person name="Kim H.S."/>
            <person name="Murphy T."/>
            <person name="Xia J."/>
            <person name="Caragea D."/>
            <person name="Park Y."/>
            <person name="Beeman R.W."/>
            <person name="Lorenzen M.D."/>
            <person name="Butcher S."/>
            <person name="Manak J.R."/>
            <person name="Brown S.J."/>
        </authorList>
    </citation>
    <scope>GENOME REANNOTATION</scope>
    <source>
        <strain evidence="1 2">Georgia GA2</strain>
    </source>
</reference>
<gene>
    <name evidence="1" type="primary">GLEAN_13100</name>
    <name evidence="1" type="ORF">TcasGA2_TC013100</name>
</gene>
<dbReference type="AlphaFoldDB" id="D6WP13"/>
<dbReference type="EMBL" id="KQ971343">
    <property type="protein sequence ID" value="EFA03180.1"/>
    <property type="molecule type" value="Genomic_DNA"/>
</dbReference>
<dbReference type="Proteomes" id="UP000007266">
    <property type="component" value="Linkage group 5"/>
</dbReference>
<protein>
    <submittedName>
        <fullName evidence="1">Uncharacterized protein</fullName>
    </submittedName>
</protein>
<proteinExistence type="predicted"/>